<gene>
    <name evidence="3" type="ORF">C2I19_10610</name>
</gene>
<dbReference type="SUPFAM" id="SSF63380">
    <property type="entry name" value="Riboflavin synthase domain-like"/>
    <property type="match status" value="1"/>
</dbReference>
<dbReference type="PANTHER" id="PTHR47354">
    <property type="entry name" value="NADH OXIDOREDUCTASE HCR"/>
    <property type="match status" value="1"/>
</dbReference>
<dbReference type="Proteomes" id="UP000237082">
    <property type="component" value="Unassembled WGS sequence"/>
</dbReference>
<feature type="domain" description="FAD-binding FR-type" evidence="2">
    <location>
        <begin position="1"/>
        <end position="97"/>
    </location>
</feature>
<evidence type="ECO:0000313" key="3">
    <source>
        <dbReference type="EMBL" id="POZ61996.1"/>
    </source>
</evidence>
<sequence length="228" mass="25001">MRLRCRIEAGETLGGSTRRVWLHPLLAEGWHYAAGQYLKVDLPELGGAYFSIASAPGQAELELHVDARSAKALRLVELAERRETVDVVLPLGDCCLRESPAQPLLLVAGGSGFAQCQSLLLRLAELDCRQPLVLLWSADEAYLASRRPLLERLARRLDLSAQTLPREAGMDAEAWLAAGLRGARARHPSARIMVCGSKALLETVLRHVPEERVLSDMLPAVAERQAMV</sequence>
<dbReference type="PRINTS" id="PR00410">
    <property type="entry name" value="PHEHYDRXLASE"/>
</dbReference>
<reference evidence="4" key="1">
    <citation type="submission" date="2018-02" db="EMBL/GenBank/DDBJ databases">
        <authorList>
            <person name="O'Hara-Hanley K."/>
            <person name="Soby S."/>
        </authorList>
    </citation>
    <scope>NUCLEOTIDE SEQUENCE [LARGE SCALE GENOMIC DNA]</scope>
    <source>
        <strain evidence="4">MWU14-2602</strain>
    </source>
</reference>
<dbReference type="SUPFAM" id="SSF52343">
    <property type="entry name" value="Ferredoxin reductase-like, C-terminal NADP-linked domain"/>
    <property type="match status" value="1"/>
</dbReference>
<dbReference type="PROSITE" id="PS51384">
    <property type="entry name" value="FAD_FR"/>
    <property type="match status" value="1"/>
</dbReference>
<dbReference type="RefSeq" id="WP_103902667.1">
    <property type="nucleotide sequence ID" value="NZ_PQWB01000040.1"/>
</dbReference>
<name>A0A2S5DFZ6_9NEIS</name>
<dbReference type="AlphaFoldDB" id="A0A2S5DFZ6"/>
<dbReference type="InterPro" id="IPR050415">
    <property type="entry name" value="MRET"/>
</dbReference>
<evidence type="ECO:0000256" key="1">
    <source>
        <dbReference type="ARBA" id="ARBA00023002"/>
    </source>
</evidence>
<keyword evidence="1" id="KW-0560">Oxidoreductase</keyword>
<dbReference type="OrthoDB" id="544091at2"/>
<dbReference type="Gene3D" id="3.40.50.80">
    <property type="entry name" value="Nucleotide-binding domain of ferredoxin-NADP reductase (FNR) module"/>
    <property type="match status" value="1"/>
</dbReference>
<dbReference type="GO" id="GO:0016491">
    <property type="term" value="F:oxidoreductase activity"/>
    <property type="evidence" value="ECO:0007669"/>
    <property type="project" value="UniProtKB-KW"/>
</dbReference>
<proteinExistence type="predicted"/>
<keyword evidence="4" id="KW-1185">Reference proteome</keyword>
<protein>
    <recommendedName>
        <fullName evidence="2">FAD-binding FR-type domain-containing protein</fullName>
    </recommendedName>
</protein>
<accession>A0A2S5DFZ6</accession>
<dbReference type="InterPro" id="IPR017938">
    <property type="entry name" value="Riboflavin_synthase-like_b-brl"/>
</dbReference>
<dbReference type="EMBL" id="PQWB01000040">
    <property type="protein sequence ID" value="POZ61996.1"/>
    <property type="molecule type" value="Genomic_DNA"/>
</dbReference>
<dbReference type="InterPro" id="IPR017927">
    <property type="entry name" value="FAD-bd_FR_type"/>
</dbReference>
<dbReference type="Gene3D" id="2.40.30.10">
    <property type="entry name" value="Translation factors"/>
    <property type="match status" value="1"/>
</dbReference>
<evidence type="ECO:0000313" key="4">
    <source>
        <dbReference type="Proteomes" id="UP000237082"/>
    </source>
</evidence>
<comment type="caution">
    <text evidence="3">The sequence shown here is derived from an EMBL/GenBank/DDBJ whole genome shotgun (WGS) entry which is preliminary data.</text>
</comment>
<organism evidence="3 4">
    <name type="scientific">Chromobacterium alticapitis</name>
    <dbReference type="NCBI Taxonomy" id="2073169"/>
    <lineage>
        <taxon>Bacteria</taxon>
        <taxon>Pseudomonadati</taxon>
        <taxon>Pseudomonadota</taxon>
        <taxon>Betaproteobacteria</taxon>
        <taxon>Neisseriales</taxon>
        <taxon>Chromobacteriaceae</taxon>
        <taxon>Chromobacterium</taxon>
    </lineage>
</organism>
<dbReference type="PANTHER" id="PTHR47354:SF7">
    <property type="entry name" value="NAD(P)H-FLAVIN REDUCTASE"/>
    <property type="match status" value="1"/>
</dbReference>
<evidence type="ECO:0000259" key="2">
    <source>
        <dbReference type="PROSITE" id="PS51384"/>
    </source>
</evidence>
<dbReference type="InterPro" id="IPR039261">
    <property type="entry name" value="FNR_nucleotide-bd"/>
</dbReference>